<gene>
    <name evidence="8" type="ORF">Dfulv_34445</name>
</gene>
<evidence type="ECO:0000256" key="1">
    <source>
        <dbReference type="ARBA" id="ARBA00001927"/>
    </source>
</evidence>
<name>A0ABY5VTU2_9ACTN</name>
<organism evidence="8 9">
    <name type="scientific">Dactylosporangium fulvum</name>
    <dbReference type="NCBI Taxonomy" id="53359"/>
    <lineage>
        <taxon>Bacteria</taxon>
        <taxon>Bacillati</taxon>
        <taxon>Actinomycetota</taxon>
        <taxon>Actinomycetes</taxon>
        <taxon>Micromonosporales</taxon>
        <taxon>Micromonosporaceae</taxon>
        <taxon>Dactylosporangium</taxon>
    </lineage>
</organism>
<evidence type="ECO:0000313" key="8">
    <source>
        <dbReference type="EMBL" id="UWP80234.1"/>
    </source>
</evidence>
<dbReference type="Gene3D" id="3.30.70.20">
    <property type="match status" value="1"/>
</dbReference>
<dbReference type="SUPFAM" id="SSF54862">
    <property type="entry name" value="4Fe-4S ferredoxins"/>
    <property type="match status" value="1"/>
</dbReference>
<dbReference type="Proteomes" id="UP001059617">
    <property type="component" value="Chromosome"/>
</dbReference>
<reference evidence="8" key="2">
    <citation type="submission" date="2022-09" db="EMBL/GenBank/DDBJ databases">
        <title>Biosynthetic gene clusters of Dactylosporangioum fulvum.</title>
        <authorList>
            <person name="Caradec T."/>
        </authorList>
    </citation>
    <scope>NUCLEOTIDE SEQUENCE</scope>
    <source>
        <strain evidence="8">NRRL B-16292</strain>
    </source>
</reference>
<dbReference type="PANTHER" id="PTHR36923">
    <property type="entry name" value="FERREDOXIN"/>
    <property type="match status" value="1"/>
</dbReference>
<evidence type="ECO:0000256" key="6">
    <source>
        <dbReference type="ARBA" id="ARBA00023014"/>
    </source>
</evidence>
<dbReference type="PANTHER" id="PTHR36923:SF3">
    <property type="entry name" value="FERREDOXIN"/>
    <property type="match status" value="1"/>
</dbReference>
<dbReference type="Pfam" id="PF13370">
    <property type="entry name" value="Fer4_13"/>
    <property type="match status" value="1"/>
</dbReference>
<protein>
    <submittedName>
        <fullName evidence="8">Ferredoxin</fullName>
    </submittedName>
</protein>
<dbReference type="RefSeq" id="WP_259857992.1">
    <property type="nucleotide sequence ID" value="NZ_BAAAST010000007.1"/>
</dbReference>
<evidence type="ECO:0000313" key="9">
    <source>
        <dbReference type="Proteomes" id="UP001059617"/>
    </source>
</evidence>
<proteinExistence type="predicted"/>
<keyword evidence="9" id="KW-1185">Reference proteome</keyword>
<evidence type="ECO:0000256" key="4">
    <source>
        <dbReference type="ARBA" id="ARBA00022982"/>
    </source>
</evidence>
<keyword evidence="3" id="KW-0479">Metal-binding</keyword>
<keyword evidence="6" id="KW-0411">Iron-sulfur</keyword>
<keyword evidence="2" id="KW-0813">Transport</keyword>
<keyword evidence="7" id="KW-0003">3Fe-4S</keyword>
<evidence type="ECO:0000256" key="3">
    <source>
        <dbReference type="ARBA" id="ARBA00022723"/>
    </source>
</evidence>
<dbReference type="EMBL" id="CP073720">
    <property type="protein sequence ID" value="UWP80234.1"/>
    <property type="molecule type" value="Genomic_DNA"/>
</dbReference>
<accession>A0ABY5VTU2</accession>
<dbReference type="InterPro" id="IPR051269">
    <property type="entry name" value="Fe-S_cluster_ET"/>
</dbReference>
<evidence type="ECO:0000256" key="5">
    <source>
        <dbReference type="ARBA" id="ARBA00023004"/>
    </source>
</evidence>
<reference evidence="8" key="1">
    <citation type="submission" date="2021-04" db="EMBL/GenBank/DDBJ databases">
        <authorList>
            <person name="Hartkoorn R.C."/>
            <person name="Beaudoing E."/>
            <person name="Hot D."/>
        </authorList>
    </citation>
    <scope>NUCLEOTIDE SEQUENCE</scope>
    <source>
        <strain evidence="8">NRRL B-16292</strain>
    </source>
</reference>
<evidence type="ECO:0000256" key="2">
    <source>
        <dbReference type="ARBA" id="ARBA00022448"/>
    </source>
</evidence>
<comment type="cofactor">
    <cofactor evidence="1">
        <name>[3Fe-4S] cluster</name>
        <dbReference type="ChEBI" id="CHEBI:21137"/>
    </cofactor>
</comment>
<keyword evidence="4" id="KW-0249">Electron transport</keyword>
<keyword evidence="5" id="KW-0408">Iron</keyword>
<sequence>MGLVVTVERDVCAGYGNCVVLASAIFELDPDDNVAGVVEGAPVDEHEDAIREAELDCPARAIVVSRKQ</sequence>
<evidence type="ECO:0000256" key="7">
    <source>
        <dbReference type="ARBA" id="ARBA00023291"/>
    </source>
</evidence>